<name>A0A9N9NIX7_FUNMO</name>
<evidence type="ECO:0000313" key="2">
    <source>
        <dbReference type="Proteomes" id="UP000789375"/>
    </source>
</evidence>
<sequence length="48" mass="5440">VERVALMDFAYTFLRAKLLNGKQSNARIAKYLVPLTVPSKLRGFKSVE</sequence>
<protein>
    <submittedName>
        <fullName evidence="1">7007_t:CDS:1</fullName>
    </submittedName>
</protein>
<keyword evidence="2" id="KW-1185">Reference proteome</keyword>
<dbReference type="AlphaFoldDB" id="A0A9N9NIX7"/>
<dbReference type="EMBL" id="CAJVPP010018085">
    <property type="protein sequence ID" value="CAG8734448.1"/>
    <property type="molecule type" value="Genomic_DNA"/>
</dbReference>
<dbReference type="Proteomes" id="UP000789375">
    <property type="component" value="Unassembled WGS sequence"/>
</dbReference>
<comment type="caution">
    <text evidence="1">The sequence shown here is derived from an EMBL/GenBank/DDBJ whole genome shotgun (WGS) entry which is preliminary data.</text>
</comment>
<feature type="non-terminal residue" evidence="1">
    <location>
        <position position="1"/>
    </location>
</feature>
<gene>
    <name evidence="1" type="ORF">FMOSSE_LOCUS15813</name>
</gene>
<accession>A0A9N9NIX7</accession>
<organism evidence="1 2">
    <name type="scientific">Funneliformis mosseae</name>
    <name type="common">Endomycorrhizal fungus</name>
    <name type="synonym">Glomus mosseae</name>
    <dbReference type="NCBI Taxonomy" id="27381"/>
    <lineage>
        <taxon>Eukaryota</taxon>
        <taxon>Fungi</taxon>
        <taxon>Fungi incertae sedis</taxon>
        <taxon>Mucoromycota</taxon>
        <taxon>Glomeromycotina</taxon>
        <taxon>Glomeromycetes</taxon>
        <taxon>Glomerales</taxon>
        <taxon>Glomeraceae</taxon>
        <taxon>Funneliformis</taxon>
    </lineage>
</organism>
<reference evidence="1" key="1">
    <citation type="submission" date="2021-06" db="EMBL/GenBank/DDBJ databases">
        <authorList>
            <person name="Kallberg Y."/>
            <person name="Tangrot J."/>
            <person name="Rosling A."/>
        </authorList>
    </citation>
    <scope>NUCLEOTIDE SEQUENCE</scope>
    <source>
        <strain evidence="1">87-6 pot B 2015</strain>
    </source>
</reference>
<proteinExistence type="predicted"/>
<evidence type="ECO:0000313" key="1">
    <source>
        <dbReference type="EMBL" id="CAG8734448.1"/>
    </source>
</evidence>